<evidence type="ECO:0000256" key="6">
    <source>
        <dbReference type="SAM" id="Phobius"/>
    </source>
</evidence>
<dbReference type="PIRSF" id="PIRSF000343">
    <property type="entry name" value="Haem_Oase"/>
    <property type="match status" value="1"/>
</dbReference>
<keyword evidence="6" id="KW-1133">Transmembrane helix</keyword>
<sequence>MSAVVDLSQPLSDVLREGTKKAHEEVEVSPAASAMLKGELDKEEYIRFLMMLWHIYDTFERGLERHQNHPVLEPTYNPTLLARAPPLSADIAHLLGVPETSWKSHRVHVQLMASGGPPALTAYTSRIQDIADSSDPSPLLAHAYVRYLGDLSGGQTIQRALAKAYGLRASGAGLEFYKFKELHSSKQANLGEMKRIKNWFRAGMNKGAGDNMDVKAAVMEEASRVFDFTGGIFEAVNLNKDTSKVVFEKQDQPTMYSLANVVAVILSICFAHFLLTVGGFTGERGYDKLVAFEEWLVGAGSKVASAAEQ</sequence>
<dbReference type="InterPro" id="IPR002051">
    <property type="entry name" value="Haem_Oase"/>
</dbReference>
<dbReference type="PANTHER" id="PTHR10720">
    <property type="entry name" value="HEME OXYGENASE"/>
    <property type="match status" value="1"/>
</dbReference>
<evidence type="ECO:0000256" key="3">
    <source>
        <dbReference type="ARBA" id="ARBA00023004"/>
    </source>
</evidence>
<keyword evidence="6" id="KW-0472">Membrane</keyword>
<protein>
    <recommendedName>
        <fullName evidence="9">Heme oxygenase</fullName>
    </recommendedName>
</protein>
<dbReference type="InterPro" id="IPR016053">
    <property type="entry name" value="Haem_Oase-like"/>
</dbReference>
<evidence type="ECO:0000256" key="4">
    <source>
        <dbReference type="PIRSR" id="PIRSR000343-1"/>
    </source>
</evidence>
<name>A0AAD6YHE7_9AGAR</name>
<evidence type="ECO:0000256" key="2">
    <source>
        <dbReference type="ARBA" id="ARBA00022723"/>
    </source>
</evidence>
<evidence type="ECO:0008006" key="9">
    <source>
        <dbReference type="Google" id="ProtNLM"/>
    </source>
</evidence>
<dbReference type="EMBL" id="JARJCW010000020">
    <property type="protein sequence ID" value="KAJ7213844.1"/>
    <property type="molecule type" value="Genomic_DNA"/>
</dbReference>
<keyword evidence="3 5" id="KW-0408">Iron</keyword>
<evidence type="ECO:0000313" key="8">
    <source>
        <dbReference type="Proteomes" id="UP001219525"/>
    </source>
</evidence>
<evidence type="ECO:0000313" key="7">
    <source>
        <dbReference type="EMBL" id="KAJ7213844.1"/>
    </source>
</evidence>
<dbReference type="Proteomes" id="UP001219525">
    <property type="component" value="Unassembled WGS sequence"/>
</dbReference>
<organism evidence="7 8">
    <name type="scientific">Mycena pura</name>
    <dbReference type="NCBI Taxonomy" id="153505"/>
    <lineage>
        <taxon>Eukaryota</taxon>
        <taxon>Fungi</taxon>
        <taxon>Dikarya</taxon>
        <taxon>Basidiomycota</taxon>
        <taxon>Agaricomycotina</taxon>
        <taxon>Agaricomycetes</taxon>
        <taxon>Agaricomycetidae</taxon>
        <taxon>Agaricales</taxon>
        <taxon>Marasmiineae</taxon>
        <taxon>Mycenaceae</taxon>
        <taxon>Mycena</taxon>
    </lineage>
</organism>
<feature type="transmembrane region" description="Helical" evidence="6">
    <location>
        <begin position="255"/>
        <end position="275"/>
    </location>
</feature>
<dbReference type="GO" id="GO:0006788">
    <property type="term" value="P:heme oxidation"/>
    <property type="evidence" value="ECO:0007669"/>
    <property type="project" value="InterPro"/>
</dbReference>
<dbReference type="PANTHER" id="PTHR10720:SF0">
    <property type="entry name" value="HEME OXYGENASE"/>
    <property type="match status" value="1"/>
</dbReference>
<comment type="caution">
    <text evidence="7">The sequence shown here is derived from an EMBL/GenBank/DDBJ whole genome shotgun (WGS) entry which is preliminary data.</text>
</comment>
<dbReference type="InterPro" id="IPR016084">
    <property type="entry name" value="Haem_Oase-like_multi-hlx"/>
</dbReference>
<keyword evidence="8" id="KW-1185">Reference proteome</keyword>
<dbReference type="Gene3D" id="1.20.910.10">
    <property type="entry name" value="Heme oxygenase-like"/>
    <property type="match status" value="1"/>
</dbReference>
<feature type="binding site" evidence="4">
    <location>
        <position position="144"/>
    </location>
    <ligand>
        <name>heme b</name>
        <dbReference type="ChEBI" id="CHEBI:60344"/>
    </ligand>
</feature>
<keyword evidence="6" id="KW-0812">Transmembrane</keyword>
<keyword evidence="1 4" id="KW-0349">Heme</keyword>
<keyword evidence="2 5" id="KW-0479">Metal-binding</keyword>
<feature type="binding site" evidence="4">
    <location>
        <position position="16"/>
    </location>
    <ligand>
        <name>heme b</name>
        <dbReference type="ChEBI" id="CHEBI:60344"/>
    </ligand>
</feature>
<reference evidence="7" key="1">
    <citation type="submission" date="2023-03" db="EMBL/GenBank/DDBJ databases">
        <title>Massive genome expansion in bonnet fungi (Mycena s.s.) driven by repeated elements and novel gene families across ecological guilds.</title>
        <authorList>
            <consortium name="Lawrence Berkeley National Laboratory"/>
            <person name="Harder C.B."/>
            <person name="Miyauchi S."/>
            <person name="Viragh M."/>
            <person name="Kuo A."/>
            <person name="Thoen E."/>
            <person name="Andreopoulos B."/>
            <person name="Lu D."/>
            <person name="Skrede I."/>
            <person name="Drula E."/>
            <person name="Henrissat B."/>
            <person name="Morin E."/>
            <person name="Kohler A."/>
            <person name="Barry K."/>
            <person name="LaButti K."/>
            <person name="Morin E."/>
            <person name="Salamov A."/>
            <person name="Lipzen A."/>
            <person name="Mereny Z."/>
            <person name="Hegedus B."/>
            <person name="Baldrian P."/>
            <person name="Stursova M."/>
            <person name="Weitz H."/>
            <person name="Taylor A."/>
            <person name="Grigoriev I.V."/>
            <person name="Nagy L.G."/>
            <person name="Martin F."/>
            <person name="Kauserud H."/>
        </authorList>
    </citation>
    <scope>NUCLEOTIDE SEQUENCE</scope>
    <source>
        <strain evidence="7">9144</strain>
    </source>
</reference>
<accession>A0AAD6YHE7</accession>
<feature type="binding site" description="axial binding residue" evidence="5">
    <location>
        <position position="23"/>
    </location>
    <ligand>
        <name>heme b</name>
        <dbReference type="ChEBI" id="CHEBI:60344"/>
    </ligand>
    <ligandPart>
        <name>Fe</name>
        <dbReference type="ChEBI" id="CHEBI:18248"/>
    </ligandPart>
</feature>
<evidence type="ECO:0000256" key="5">
    <source>
        <dbReference type="PIRSR" id="PIRSR000343-2"/>
    </source>
</evidence>
<dbReference type="PRINTS" id="PR00088">
    <property type="entry name" value="HAEMOXYGNASE"/>
</dbReference>
<dbReference type="AlphaFoldDB" id="A0AAD6YHE7"/>
<evidence type="ECO:0000256" key="1">
    <source>
        <dbReference type="ARBA" id="ARBA00022617"/>
    </source>
</evidence>
<gene>
    <name evidence="7" type="ORF">GGX14DRAFT_444245</name>
</gene>
<feature type="binding site" evidence="4">
    <location>
        <position position="201"/>
    </location>
    <ligand>
        <name>heme b</name>
        <dbReference type="ChEBI" id="CHEBI:60344"/>
    </ligand>
</feature>
<dbReference type="GO" id="GO:0046872">
    <property type="term" value="F:metal ion binding"/>
    <property type="evidence" value="ECO:0007669"/>
    <property type="project" value="UniProtKB-KW"/>
</dbReference>
<dbReference type="Pfam" id="PF01126">
    <property type="entry name" value="Heme_oxygenase"/>
    <property type="match status" value="1"/>
</dbReference>
<dbReference type="CDD" id="cd19165">
    <property type="entry name" value="HemeO"/>
    <property type="match status" value="1"/>
</dbReference>
<proteinExistence type="predicted"/>
<dbReference type="SUPFAM" id="SSF48613">
    <property type="entry name" value="Heme oxygenase-like"/>
    <property type="match status" value="1"/>
</dbReference>
<dbReference type="GO" id="GO:0004392">
    <property type="term" value="F:heme oxygenase (decyclizing) activity"/>
    <property type="evidence" value="ECO:0007669"/>
    <property type="project" value="InterPro"/>
</dbReference>